<organism evidence="11 12">
    <name type="scientific">Filifactor villosus</name>
    <dbReference type="NCBI Taxonomy" id="29374"/>
    <lineage>
        <taxon>Bacteria</taxon>
        <taxon>Bacillati</taxon>
        <taxon>Bacillota</taxon>
        <taxon>Clostridia</taxon>
        <taxon>Peptostreptococcales</taxon>
        <taxon>Filifactoraceae</taxon>
        <taxon>Filifactor</taxon>
    </lineage>
</organism>
<name>A0ABV9QMJ4_9FIRM</name>
<keyword evidence="8" id="KW-0129">CBS domain</keyword>
<evidence type="ECO:0000256" key="8">
    <source>
        <dbReference type="PROSITE-ProRule" id="PRU00703"/>
    </source>
</evidence>
<dbReference type="Proteomes" id="UP001595916">
    <property type="component" value="Unassembled WGS sequence"/>
</dbReference>
<dbReference type="Pfam" id="PF03448">
    <property type="entry name" value="MgtE_N"/>
    <property type="match status" value="1"/>
</dbReference>
<dbReference type="InterPro" id="IPR000644">
    <property type="entry name" value="CBS_dom"/>
</dbReference>
<feature type="transmembrane region" description="Helical" evidence="9">
    <location>
        <begin position="288"/>
        <end position="308"/>
    </location>
</feature>
<dbReference type="NCBIfam" id="TIGR00400">
    <property type="entry name" value="mgtE"/>
    <property type="match status" value="1"/>
</dbReference>
<keyword evidence="9" id="KW-1003">Cell membrane</keyword>
<evidence type="ECO:0000256" key="3">
    <source>
        <dbReference type="ARBA" id="ARBA00022448"/>
    </source>
</evidence>
<feature type="domain" description="CBS" evidence="10">
    <location>
        <begin position="206"/>
        <end position="262"/>
    </location>
</feature>
<dbReference type="Gene3D" id="1.25.60.10">
    <property type="entry name" value="MgtE N-terminal domain-like"/>
    <property type="match status" value="1"/>
</dbReference>
<protein>
    <recommendedName>
        <fullName evidence="9">Magnesium transporter MgtE</fullName>
    </recommendedName>
</protein>
<dbReference type="InterPro" id="IPR006667">
    <property type="entry name" value="SLC41_membr_dom"/>
</dbReference>
<feature type="transmembrane region" description="Helical" evidence="9">
    <location>
        <begin position="423"/>
        <end position="450"/>
    </location>
</feature>
<feature type="transmembrane region" description="Helical" evidence="9">
    <location>
        <begin position="362"/>
        <end position="383"/>
    </location>
</feature>
<dbReference type="PROSITE" id="PS51371">
    <property type="entry name" value="CBS"/>
    <property type="match status" value="2"/>
</dbReference>
<dbReference type="InterPro" id="IPR006669">
    <property type="entry name" value="MgtE_transporter"/>
</dbReference>
<comment type="caution">
    <text evidence="9">Lacks conserved residue(s) required for the propagation of feature annotation.</text>
</comment>
<dbReference type="RefSeq" id="WP_379788984.1">
    <property type="nucleotide sequence ID" value="NZ_JBHSHL010000050.1"/>
</dbReference>
<evidence type="ECO:0000313" key="12">
    <source>
        <dbReference type="Proteomes" id="UP001595916"/>
    </source>
</evidence>
<evidence type="ECO:0000256" key="7">
    <source>
        <dbReference type="ARBA" id="ARBA00023136"/>
    </source>
</evidence>
<comment type="subcellular location">
    <subcellularLocation>
        <location evidence="9">Cell membrane</location>
        <topology evidence="9">Multi-pass membrane protein</topology>
    </subcellularLocation>
    <subcellularLocation>
        <location evidence="1">Membrane</location>
        <topology evidence="1">Multi-pass membrane protein</topology>
    </subcellularLocation>
</comment>
<evidence type="ECO:0000313" key="11">
    <source>
        <dbReference type="EMBL" id="MFC4805423.1"/>
    </source>
</evidence>
<dbReference type="InterPro" id="IPR046342">
    <property type="entry name" value="CBS_dom_sf"/>
</dbReference>
<proteinExistence type="inferred from homology"/>
<dbReference type="InterPro" id="IPR038076">
    <property type="entry name" value="MgtE_N_sf"/>
</dbReference>
<keyword evidence="6 9" id="KW-1133">Transmembrane helix</keyword>
<keyword evidence="3 9" id="KW-0813">Transport</keyword>
<keyword evidence="7 9" id="KW-0472">Membrane</keyword>
<keyword evidence="12" id="KW-1185">Reference proteome</keyword>
<keyword evidence="5 9" id="KW-0460">Magnesium</keyword>
<evidence type="ECO:0000256" key="6">
    <source>
        <dbReference type="ARBA" id="ARBA00022989"/>
    </source>
</evidence>
<dbReference type="CDD" id="cd04606">
    <property type="entry name" value="CBS_pair_Mg_transporter"/>
    <property type="match status" value="1"/>
</dbReference>
<comment type="caution">
    <text evidence="11">The sequence shown here is derived from an EMBL/GenBank/DDBJ whole genome shotgun (WGS) entry which is preliminary data.</text>
</comment>
<dbReference type="SUPFAM" id="SSF161093">
    <property type="entry name" value="MgtE membrane domain-like"/>
    <property type="match status" value="1"/>
</dbReference>
<feature type="transmembrane region" description="Helical" evidence="9">
    <location>
        <begin position="389"/>
        <end position="411"/>
    </location>
</feature>
<dbReference type="Pfam" id="PF01769">
    <property type="entry name" value="MgtE"/>
    <property type="match status" value="1"/>
</dbReference>
<dbReference type="SUPFAM" id="SSF158791">
    <property type="entry name" value="MgtE N-terminal domain-like"/>
    <property type="match status" value="1"/>
</dbReference>
<feature type="domain" description="CBS" evidence="10">
    <location>
        <begin position="142"/>
        <end position="205"/>
    </location>
</feature>
<dbReference type="SMART" id="SM00924">
    <property type="entry name" value="MgtE_N"/>
    <property type="match status" value="1"/>
</dbReference>
<comment type="similarity">
    <text evidence="2 9">Belongs to the SLC41A transporter family.</text>
</comment>
<dbReference type="InterPro" id="IPR006668">
    <property type="entry name" value="Mg_transptr_MgtE_intracell_dom"/>
</dbReference>
<sequence>MELLQEMLEKNEEQLEIIQKILTWTPEELHEEIEDIHPVDLLEELEHYEGEKKDILNRLPDYYIALMIGELEDEDKYELLSLFSKVREEKIISEMASDDLADLLGELEDSVQKEIIAKMDWEQAEEVKELLTYEDDTAGGLMATEFIAIQEGMTVKETIDYLRKEAPSSETPYYIYVLDEREVLKGVVSLRDIIVSDDEIVIGDIMSENILSVPVDMDQEEVGRLFEKYGYMVIPVVDEDNVMCGIITFDDIIGVLNEETTEDIYLLGGLSEGEEIDSSPLDAIKSRLPWLLVNLVTAAMAASVVGLFEGTISKIVALATFMPIVTGMGGNAGTQTLTLIVRGIALDELNDKNTKKILIKELVVGVVNGLCLGIIIGIVAQLWVGKAIFGFVIGTAMVLNLIVAASAGYFVPVILKKFNVDPALASGVFVTTFTDIMGFFFFLGLATVFVEQLI</sequence>
<dbReference type="PANTHER" id="PTHR43773:SF1">
    <property type="entry name" value="MAGNESIUM TRANSPORTER MGTE"/>
    <property type="match status" value="1"/>
</dbReference>
<dbReference type="Gene3D" id="3.10.580.10">
    <property type="entry name" value="CBS-domain"/>
    <property type="match status" value="1"/>
</dbReference>
<keyword evidence="4 9" id="KW-0812">Transmembrane</keyword>
<keyword evidence="9" id="KW-0479">Metal-binding</keyword>
<gene>
    <name evidence="11" type="primary">mgtE</name>
    <name evidence="11" type="ORF">ACFO4R_10060</name>
</gene>
<dbReference type="EMBL" id="JBHSHL010000050">
    <property type="protein sequence ID" value="MFC4805423.1"/>
    <property type="molecule type" value="Genomic_DNA"/>
</dbReference>
<evidence type="ECO:0000259" key="10">
    <source>
        <dbReference type="PROSITE" id="PS51371"/>
    </source>
</evidence>
<evidence type="ECO:0000256" key="9">
    <source>
        <dbReference type="RuleBase" id="RU362011"/>
    </source>
</evidence>
<comment type="function">
    <text evidence="9">Acts as a magnesium transporter.</text>
</comment>
<evidence type="ECO:0000256" key="5">
    <source>
        <dbReference type="ARBA" id="ARBA00022842"/>
    </source>
</evidence>
<dbReference type="SMART" id="SM00116">
    <property type="entry name" value="CBS"/>
    <property type="match status" value="2"/>
</dbReference>
<dbReference type="Pfam" id="PF00571">
    <property type="entry name" value="CBS"/>
    <property type="match status" value="2"/>
</dbReference>
<evidence type="ECO:0000256" key="4">
    <source>
        <dbReference type="ARBA" id="ARBA00022692"/>
    </source>
</evidence>
<evidence type="ECO:0000256" key="1">
    <source>
        <dbReference type="ARBA" id="ARBA00004141"/>
    </source>
</evidence>
<dbReference type="PANTHER" id="PTHR43773">
    <property type="entry name" value="MAGNESIUM TRANSPORTER MGTE"/>
    <property type="match status" value="1"/>
</dbReference>
<accession>A0ABV9QMJ4</accession>
<dbReference type="Gene3D" id="1.10.357.20">
    <property type="entry name" value="SLC41 divalent cation transporters, integral membrane domain"/>
    <property type="match status" value="1"/>
</dbReference>
<dbReference type="SUPFAM" id="SSF54631">
    <property type="entry name" value="CBS-domain pair"/>
    <property type="match status" value="1"/>
</dbReference>
<reference evidence="12" key="1">
    <citation type="journal article" date="2019" name="Int. J. Syst. Evol. Microbiol.">
        <title>The Global Catalogue of Microorganisms (GCM) 10K type strain sequencing project: providing services to taxonomists for standard genome sequencing and annotation.</title>
        <authorList>
            <consortium name="The Broad Institute Genomics Platform"/>
            <consortium name="The Broad Institute Genome Sequencing Center for Infectious Disease"/>
            <person name="Wu L."/>
            <person name="Ma J."/>
        </authorList>
    </citation>
    <scope>NUCLEOTIDE SEQUENCE [LARGE SCALE GENOMIC DNA]</scope>
    <source>
        <strain evidence="12">CCUG 46385</strain>
    </source>
</reference>
<comment type="subunit">
    <text evidence="9">Homodimer.</text>
</comment>
<dbReference type="InterPro" id="IPR036739">
    <property type="entry name" value="SLC41_membr_dom_sf"/>
</dbReference>
<evidence type="ECO:0000256" key="2">
    <source>
        <dbReference type="ARBA" id="ARBA00009749"/>
    </source>
</evidence>